<keyword evidence="4" id="KW-1185">Reference proteome</keyword>
<dbReference type="STRING" id="161355.PS9374_02774"/>
<evidence type="ECO:0000313" key="4">
    <source>
        <dbReference type="Proteomes" id="UP000077701"/>
    </source>
</evidence>
<dbReference type="Gene3D" id="6.10.250.3100">
    <property type="match status" value="1"/>
</dbReference>
<dbReference type="EMBL" id="BDCX01000006">
    <property type="protein sequence ID" value="GAT67121.1"/>
    <property type="molecule type" value="Genomic_DNA"/>
</dbReference>
<dbReference type="GO" id="GO:0032259">
    <property type="term" value="P:methylation"/>
    <property type="evidence" value="ECO:0007669"/>
    <property type="project" value="UniProtKB-KW"/>
</dbReference>
<dbReference type="PANTHER" id="PTHR43861:SF5">
    <property type="entry name" value="BLL5978 PROTEIN"/>
    <property type="match status" value="1"/>
</dbReference>
<sequence length="420" mass="46471">MKKRPGARVSTIRHMDRRCRVCGGELREFVDLGRQPTANGFLRPDETDGEYFFRLAAAACADCAMAQLVDEVPQERRYHGGYRYHASGSAGHRKHFEENALRLLETELAGPDPFVVEIGCNDGVMLSTIARAGVRHLGVEPSANVAELARAKGVEVLTEFFDERTAAGVRARHGAADVVFGANTICHIAHVASVFRGIDALLAPGGVFVFEEPYLGTVVERTAFDQIYDEHVFYFSVTSVRAMARRFGFELVDAERIPLHGGEIRYTLARPGARVPSPAVEELLAEERERGLSEPGTLDRFRGRVERIRDELVALLRDLRAQGRRVVGYGAPGKSTTVTNYCGIGPDLIPFVCDSTPSKQGHLVPGSHLPVRPPEAFADPYPDYAVLFAWNHADEIMAKERAFRESGGRWILYVPEVRIV</sequence>
<dbReference type="Gene3D" id="3.40.50.720">
    <property type="entry name" value="NAD(P)-binding Rossmann-like Domain"/>
    <property type="match status" value="1"/>
</dbReference>
<dbReference type="GO" id="GO:0008168">
    <property type="term" value="F:methyltransferase activity"/>
    <property type="evidence" value="ECO:0007669"/>
    <property type="project" value="UniProtKB-KW"/>
</dbReference>
<accession>A0A171CRX4</accession>
<comment type="caution">
    <text evidence="3">The sequence shown here is derived from an EMBL/GenBank/DDBJ whole genome shotgun (WGS) entry which is preliminary data.</text>
</comment>
<dbReference type="InterPro" id="IPR038576">
    <property type="entry name" value="Methyltransf_Zn-bd_dom_put_sf"/>
</dbReference>
<evidence type="ECO:0000313" key="3">
    <source>
        <dbReference type="EMBL" id="GAT67121.1"/>
    </source>
</evidence>
<dbReference type="Pfam" id="PF08421">
    <property type="entry name" value="Methyltransf_13"/>
    <property type="match status" value="1"/>
</dbReference>
<organism evidence="3 4">
    <name type="scientific">Planomonospora sphaerica</name>
    <dbReference type="NCBI Taxonomy" id="161355"/>
    <lineage>
        <taxon>Bacteria</taxon>
        <taxon>Bacillati</taxon>
        <taxon>Actinomycetota</taxon>
        <taxon>Actinomycetes</taxon>
        <taxon>Streptosporangiales</taxon>
        <taxon>Streptosporangiaceae</taxon>
        <taxon>Planomonospora</taxon>
    </lineage>
</organism>
<gene>
    <name evidence="3" type="ORF">PS9374_02774</name>
</gene>
<feature type="domain" description="Methyltransferase putative zinc binding" evidence="1">
    <location>
        <begin position="19"/>
        <end position="76"/>
    </location>
</feature>
<dbReference type="CDD" id="cd02440">
    <property type="entry name" value="AdoMet_MTases"/>
    <property type="match status" value="1"/>
</dbReference>
<name>A0A171CRX4_9ACTN</name>
<dbReference type="PANTHER" id="PTHR43861">
    <property type="entry name" value="TRANS-ACONITATE 2-METHYLTRANSFERASE-RELATED"/>
    <property type="match status" value="1"/>
</dbReference>
<dbReference type="Gene3D" id="3.40.50.150">
    <property type="entry name" value="Vaccinia Virus protein VP39"/>
    <property type="match status" value="1"/>
</dbReference>
<proteinExistence type="predicted"/>
<dbReference type="Pfam" id="PF13489">
    <property type="entry name" value="Methyltransf_23"/>
    <property type="match status" value="1"/>
</dbReference>
<protein>
    <submittedName>
        <fullName evidence="3">SAM-dependent methyltransferase</fullName>
    </submittedName>
</protein>
<feature type="domain" description="C-methyltransferase" evidence="2">
    <location>
        <begin position="258"/>
        <end position="415"/>
    </location>
</feature>
<dbReference type="Pfam" id="PF08484">
    <property type="entry name" value="Methyltransf_14"/>
    <property type="match status" value="1"/>
</dbReference>
<dbReference type="AlphaFoldDB" id="A0A171CRX4"/>
<evidence type="ECO:0000259" key="2">
    <source>
        <dbReference type="Pfam" id="PF08484"/>
    </source>
</evidence>
<dbReference type="InterPro" id="IPR029063">
    <property type="entry name" value="SAM-dependent_MTases_sf"/>
</dbReference>
<dbReference type="InterPro" id="IPR013630">
    <property type="entry name" value="Methyltransf_Zn-bd_dom_put"/>
</dbReference>
<evidence type="ECO:0000259" key="1">
    <source>
        <dbReference type="Pfam" id="PF08421"/>
    </source>
</evidence>
<reference evidence="3 4" key="1">
    <citation type="journal article" date="2016" name="Genome Announc.">
        <title>Draft Genome Sequence of Planomonospora sphaerica JCM9374, a Rare Actinomycete.</title>
        <authorList>
            <person name="Dohra H."/>
            <person name="Suzuki T."/>
            <person name="Inoue Y."/>
            <person name="Kodani S."/>
        </authorList>
    </citation>
    <scope>NUCLEOTIDE SEQUENCE [LARGE SCALE GENOMIC DNA]</scope>
    <source>
        <strain evidence="3 4">JCM 9374</strain>
    </source>
</reference>
<keyword evidence="3" id="KW-0808">Transferase</keyword>
<dbReference type="Gene3D" id="6.20.50.110">
    <property type="entry name" value="Methyltransferase, zinc-binding domain"/>
    <property type="match status" value="1"/>
</dbReference>
<dbReference type="InterPro" id="IPR013691">
    <property type="entry name" value="MeTrfase_14"/>
</dbReference>
<reference evidence="4" key="2">
    <citation type="submission" date="2016-04" db="EMBL/GenBank/DDBJ databases">
        <title>Planomonospora sphaerica JCM9374 whole genome shotgun sequence.</title>
        <authorList>
            <person name="Suzuki T."/>
            <person name="Dohra H."/>
            <person name="Kodani S."/>
        </authorList>
    </citation>
    <scope>NUCLEOTIDE SEQUENCE [LARGE SCALE GENOMIC DNA]</scope>
    <source>
        <strain evidence="4">JCM 9374</strain>
    </source>
</reference>
<keyword evidence="3" id="KW-0489">Methyltransferase</keyword>
<dbReference type="Proteomes" id="UP000077701">
    <property type="component" value="Unassembled WGS sequence"/>
</dbReference>
<dbReference type="SUPFAM" id="SSF53335">
    <property type="entry name" value="S-adenosyl-L-methionine-dependent methyltransferases"/>
    <property type="match status" value="1"/>
</dbReference>